<sequence>MASSTSFAFLLLLLRLVTKSYPQPNMQALLMPKATNLRESACPSRAARPSERGPPARTR</sequence>
<dbReference type="EMBL" id="CM023483">
    <property type="protein sequence ID" value="KAH6936733.1"/>
    <property type="molecule type" value="Genomic_DNA"/>
</dbReference>
<keyword evidence="2" id="KW-1185">Reference proteome</keyword>
<comment type="caution">
    <text evidence="1">The sequence shown here is derived from an EMBL/GenBank/DDBJ whole genome shotgun (WGS) entry which is preliminary data.</text>
</comment>
<evidence type="ECO:0000313" key="2">
    <source>
        <dbReference type="Proteomes" id="UP000821845"/>
    </source>
</evidence>
<dbReference type="Proteomes" id="UP000821845">
    <property type="component" value="Chromosome 3"/>
</dbReference>
<proteinExistence type="predicted"/>
<evidence type="ECO:0000313" key="1">
    <source>
        <dbReference type="EMBL" id="KAH6936733.1"/>
    </source>
</evidence>
<gene>
    <name evidence="1" type="ORF">HPB50_021020</name>
</gene>
<name>A0ACB7SPE9_HYAAI</name>
<reference evidence="1" key="1">
    <citation type="submission" date="2020-05" db="EMBL/GenBank/DDBJ databases">
        <title>Large-scale comparative analyses of tick genomes elucidate their genetic diversity and vector capacities.</title>
        <authorList>
            <person name="Jia N."/>
            <person name="Wang J."/>
            <person name="Shi W."/>
            <person name="Du L."/>
            <person name="Sun Y."/>
            <person name="Zhan W."/>
            <person name="Jiang J."/>
            <person name="Wang Q."/>
            <person name="Zhang B."/>
            <person name="Ji P."/>
            <person name="Sakyi L.B."/>
            <person name="Cui X."/>
            <person name="Yuan T."/>
            <person name="Jiang B."/>
            <person name="Yang W."/>
            <person name="Lam T.T.-Y."/>
            <person name="Chang Q."/>
            <person name="Ding S."/>
            <person name="Wang X."/>
            <person name="Zhu J."/>
            <person name="Ruan X."/>
            <person name="Zhao L."/>
            <person name="Wei J."/>
            <person name="Que T."/>
            <person name="Du C."/>
            <person name="Cheng J."/>
            <person name="Dai P."/>
            <person name="Han X."/>
            <person name="Huang E."/>
            <person name="Gao Y."/>
            <person name="Liu J."/>
            <person name="Shao H."/>
            <person name="Ye R."/>
            <person name="Li L."/>
            <person name="Wei W."/>
            <person name="Wang X."/>
            <person name="Wang C."/>
            <person name="Yang T."/>
            <person name="Huo Q."/>
            <person name="Li W."/>
            <person name="Guo W."/>
            <person name="Chen H."/>
            <person name="Zhou L."/>
            <person name="Ni X."/>
            <person name="Tian J."/>
            <person name="Zhou Y."/>
            <person name="Sheng Y."/>
            <person name="Liu T."/>
            <person name="Pan Y."/>
            <person name="Xia L."/>
            <person name="Li J."/>
            <person name="Zhao F."/>
            <person name="Cao W."/>
        </authorList>
    </citation>
    <scope>NUCLEOTIDE SEQUENCE</scope>
    <source>
        <strain evidence="1">Hyas-2018</strain>
    </source>
</reference>
<protein>
    <submittedName>
        <fullName evidence="1">Uncharacterized protein</fullName>
    </submittedName>
</protein>
<accession>A0ACB7SPE9</accession>
<organism evidence="1 2">
    <name type="scientific">Hyalomma asiaticum</name>
    <name type="common">Tick</name>
    <dbReference type="NCBI Taxonomy" id="266040"/>
    <lineage>
        <taxon>Eukaryota</taxon>
        <taxon>Metazoa</taxon>
        <taxon>Ecdysozoa</taxon>
        <taxon>Arthropoda</taxon>
        <taxon>Chelicerata</taxon>
        <taxon>Arachnida</taxon>
        <taxon>Acari</taxon>
        <taxon>Parasitiformes</taxon>
        <taxon>Ixodida</taxon>
        <taxon>Ixodoidea</taxon>
        <taxon>Ixodidae</taxon>
        <taxon>Hyalomminae</taxon>
        <taxon>Hyalomma</taxon>
    </lineage>
</organism>